<sequence>MLKHSLAIATCLAFSSSVMGNEANLLYTNTMQFPYKHNADGYMVFDIHGKLVVPPEGHFDTLNYMAERWLAFSGENLYIYDESGKLIIKRTGQDPVYLGGDLLSIRVDTGKRILINNNGVNLSENTFDDIRPFNPDIAVAKIGVYDKHKKIDYRYGYINTHGEWVIPATYTAASDFNNGFAVVSRDEKQIIINASGDITTIVPNKIKMEPLNNGYWLKTFLKNSKGKQISISNEIIKNKDEVVVKNVNPVLVAKDSFYLSGAYKNEYYGLLNTDSGTVIPKLKTSDFDKANDTISYIANISNGDLFWLKRRYSYRLYNSQGLMQLEGYYNDVKPFYGDHAWVVLPNESNWVLIDYFGNVVSEAWGKIETIAYGNNIITYAYKDDDDRTMYILDSSGDVDYIERKYDIWQERKCDKTISVLYDDKNRVIWPKDPLIECLNGLD</sequence>
<feature type="signal peptide" evidence="1">
    <location>
        <begin position="1"/>
        <end position="20"/>
    </location>
</feature>
<dbReference type="RefSeq" id="WP_004150900.1">
    <property type="nucleotide sequence ID" value="NC_016845.1"/>
</dbReference>
<evidence type="ECO:0000313" key="3">
    <source>
        <dbReference type="Proteomes" id="UP000007841"/>
    </source>
</evidence>
<dbReference type="KEGG" id="kpm:KPHS_45250"/>
<dbReference type="PANTHER" id="PTHR37841">
    <property type="entry name" value="GLR2918 PROTEIN"/>
    <property type="match status" value="1"/>
</dbReference>
<dbReference type="Proteomes" id="UP000007841">
    <property type="component" value="Chromosome"/>
</dbReference>
<accession>A0A0H3GVJ9</accession>
<dbReference type="Pfam" id="PF14903">
    <property type="entry name" value="WG_beta_rep"/>
    <property type="match status" value="1"/>
</dbReference>
<dbReference type="HOGENOM" id="CLU_619334_0_0_6"/>
<name>A0A0H3GVJ9_KLEPH</name>
<organism evidence="2 3">
    <name type="scientific">Klebsiella pneumoniae subsp. pneumoniae (strain HS11286)</name>
    <dbReference type="NCBI Taxonomy" id="1125630"/>
    <lineage>
        <taxon>Bacteria</taxon>
        <taxon>Pseudomonadati</taxon>
        <taxon>Pseudomonadota</taxon>
        <taxon>Gammaproteobacteria</taxon>
        <taxon>Enterobacterales</taxon>
        <taxon>Enterobacteriaceae</taxon>
        <taxon>Klebsiella/Raoultella group</taxon>
        <taxon>Klebsiella</taxon>
        <taxon>Klebsiella pneumoniae complex</taxon>
    </lineage>
</organism>
<dbReference type="PANTHER" id="PTHR37841:SF1">
    <property type="entry name" value="DUF3298 DOMAIN-CONTAINING PROTEIN"/>
    <property type="match status" value="1"/>
</dbReference>
<dbReference type="InterPro" id="IPR032774">
    <property type="entry name" value="WG_beta_rep"/>
</dbReference>
<evidence type="ECO:0000256" key="1">
    <source>
        <dbReference type="SAM" id="SignalP"/>
    </source>
</evidence>
<evidence type="ECO:0000313" key="2">
    <source>
        <dbReference type="EMBL" id="AEW63223.1"/>
    </source>
</evidence>
<dbReference type="EMBL" id="CP003200">
    <property type="protein sequence ID" value="AEW63223.1"/>
    <property type="molecule type" value="Genomic_DNA"/>
</dbReference>
<feature type="chain" id="PRO_5002610301" description="WG repeat-containing protein" evidence="1">
    <location>
        <begin position="21"/>
        <end position="442"/>
    </location>
</feature>
<dbReference type="GeneID" id="11849578"/>
<keyword evidence="1" id="KW-0732">Signal</keyword>
<keyword evidence="3" id="KW-1185">Reference proteome</keyword>
<evidence type="ECO:0008006" key="4">
    <source>
        <dbReference type="Google" id="ProtNLM"/>
    </source>
</evidence>
<reference evidence="2 3" key="1">
    <citation type="journal article" date="2012" name="J. Bacteriol.">
        <title>Complete genome sequence of Klebsiella pneumoniae subsp. pneumoniae HS11286, a multidrug-resistant strain isolated from human sputum.</title>
        <authorList>
            <person name="Liu P."/>
            <person name="Li P."/>
            <person name="Jiang X."/>
            <person name="Bi D."/>
            <person name="Xie Y."/>
            <person name="Tai C."/>
            <person name="Deng Z."/>
            <person name="Rajakumar K."/>
            <person name="Ou H.Y."/>
        </authorList>
    </citation>
    <scope>NUCLEOTIDE SEQUENCE [LARGE SCALE GENOMIC DNA]</scope>
    <source>
        <strain evidence="2 3">HS11286</strain>
    </source>
</reference>
<proteinExistence type="predicted"/>
<dbReference type="PATRIC" id="fig|1125630.4.peg.4419"/>
<dbReference type="AlphaFoldDB" id="A0A0H3GVJ9"/>
<protein>
    <recommendedName>
        <fullName evidence="4">WG repeat-containing protein</fullName>
    </recommendedName>
</protein>
<dbReference type="RefSeq" id="YP_005228825.1">
    <property type="nucleotide sequence ID" value="NC_016845.1"/>
</dbReference>
<gene>
    <name evidence="2" type="ordered locus">KPHS_45250</name>
</gene>